<evidence type="ECO:0000259" key="12">
    <source>
        <dbReference type="PROSITE" id="PS50850"/>
    </source>
</evidence>
<evidence type="ECO:0000256" key="7">
    <source>
        <dbReference type="ARBA" id="ARBA00023136"/>
    </source>
</evidence>
<evidence type="ECO:0000256" key="8">
    <source>
        <dbReference type="ARBA" id="ARBA00059575"/>
    </source>
</evidence>
<feature type="transmembrane region" description="Helical" evidence="11">
    <location>
        <begin position="465"/>
        <end position="486"/>
    </location>
</feature>
<feature type="transmembrane region" description="Helical" evidence="11">
    <location>
        <begin position="404"/>
        <end position="428"/>
    </location>
</feature>
<feature type="transmembrane region" description="Helical" evidence="11">
    <location>
        <begin position="120"/>
        <end position="137"/>
    </location>
</feature>
<dbReference type="NCBIfam" id="TIGR00924">
    <property type="entry name" value="yjdL_sub1_fam"/>
    <property type="match status" value="1"/>
</dbReference>
<dbReference type="FunFam" id="1.20.1250.20:FF:000017">
    <property type="entry name" value="Dipeptide and tripeptide permease A"/>
    <property type="match status" value="1"/>
</dbReference>
<dbReference type="InterPro" id="IPR036259">
    <property type="entry name" value="MFS_trans_sf"/>
</dbReference>
<feature type="transmembrane region" description="Helical" evidence="11">
    <location>
        <begin position="158"/>
        <end position="181"/>
    </location>
</feature>
<protein>
    <recommendedName>
        <fullName evidence="9">Di-/tripeptide transporter</fullName>
    </recommendedName>
</protein>
<feature type="transmembrane region" description="Helical" evidence="11">
    <location>
        <begin position="299"/>
        <end position="321"/>
    </location>
</feature>
<feature type="transmembrane region" description="Helical" evidence="11">
    <location>
        <begin position="235"/>
        <end position="253"/>
    </location>
</feature>
<keyword evidence="3 10" id="KW-0813">Transport</keyword>
<dbReference type="EMBL" id="QCXQ01000002">
    <property type="protein sequence ID" value="PWG00356.1"/>
    <property type="molecule type" value="Genomic_DNA"/>
</dbReference>
<feature type="transmembrane region" description="Helical" evidence="11">
    <location>
        <begin position="341"/>
        <end position="359"/>
    </location>
</feature>
<name>A0A2V1N216_9LACO</name>
<dbReference type="PROSITE" id="PS50850">
    <property type="entry name" value="MFS"/>
    <property type="match status" value="1"/>
</dbReference>
<dbReference type="PANTHER" id="PTHR23517:SF15">
    <property type="entry name" value="PROTON-DEPENDENT OLIGOPEPTIDE FAMILY TRANSPORT PROTEIN"/>
    <property type="match status" value="1"/>
</dbReference>
<evidence type="ECO:0000256" key="9">
    <source>
        <dbReference type="ARBA" id="ARBA00069644"/>
    </source>
</evidence>
<keyword evidence="6 11" id="KW-1133">Transmembrane helix</keyword>
<dbReference type="OrthoDB" id="9772725at2"/>
<feature type="transmembrane region" description="Helical" evidence="11">
    <location>
        <begin position="187"/>
        <end position="206"/>
    </location>
</feature>
<proteinExistence type="inferred from homology"/>
<evidence type="ECO:0000256" key="11">
    <source>
        <dbReference type="SAM" id="Phobius"/>
    </source>
</evidence>
<dbReference type="GO" id="GO:0005886">
    <property type="term" value="C:plasma membrane"/>
    <property type="evidence" value="ECO:0007669"/>
    <property type="project" value="UniProtKB-SubCell"/>
</dbReference>
<dbReference type="InterPro" id="IPR020846">
    <property type="entry name" value="MFS_dom"/>
</dbReference>
<dbReference type="InterPro" id="IPR050171">
    <property type="entry name" value="MFS_Transporters"/>
</dbReference>
<sequence length="496" mass="54134">MEEQANESDIKTQPKPARTFFGQPVALKTLFMTEFWERFSYYGMRAILLYYMYDATVRGGLGMSVQLATSIMAIYGALVFMTSVIGGFISDRLIGSARSVLYGGLLIMFGHILLSMPFKIAGLYGSILLITLGTGLLKPNVSETVGALYAPDDPRRDSAYSIFVMGINLGSLMAPLLVSWVGQSYNYHAGFSLAALGMALGLVGYIRKMKSLPAASQVAPDPLPKALRQRYLKRTGWGLVGLGLVLGGFALTHHLTANGIVLGLTILGVCLPIYYFIVMLTSPKVSAVERRHLKAYIPLFICEVLFCLILEQGGVVLALFAQDQTQLQVGSWHLQAGQFQSLNPLFIILYSPIFAWLWTKLGTKQPTAATKFAWSLIFSGLSFLIMAIPVLMVGTARVSPLWLVASWAILEIGELLLSPIGLSVTSTLAPTAYKSQMMSMWFLGNAAAQALNSQIVRFYTPQNEVAYFTIIGGITIVAAIIMFALVPAINRQMQDA</sequence>
<evidence type="ECO:0000256" key="6">
    <source>
        <dbReference type="ARBA" id="ARBA00022989"/>
    </source>
</evidence>
<comment type="caution">
    <text evidence="13">The sequence shown here is derived from an EMBL/GenBank/DDBJ whole genome shotgun (WGS) entry which is preliminary data.</text>
</comment>
<keyword evidence="5 10" id="KW-0812">Transmembrane</keyword>
<dbReference type="SUPFAM" id="SSF103473">
    <property type="entry name" value="MFS general substrate transporter"/>
    <property type="match status" value="1"/>
</dbReference>
<dbReference type="CDD" id="cd17346">
    <property type="entry name" value="MFS_DtpA_like"/>
    <property type="match status" value="1"/>
</dbReference>
<feature type="transmembrane region" description="Helical" evidence="11">
    <location>
        <begin position="371"/>
        <end position="392"/>
    </location>
</feature>
<dbReference type="RefSeq" id="WP_109250303.1">
    <property type="nucleotide sequence ID" value="NZ_QCXQ01000002.1"/>
</dbReference>
<organism evidence="13 14">
    <name type="scientific">Levilactobacillus bambusae</name>
    <dbReference type="NCBI Taxonomy" id="2024736"/>
    <lineage>
        <taxon>Bacteria</taxon>
        <taxon>Bacillati</taxon>
        <taxon>Bacillota</taxon>
        <taxon>Bacilli</taxon>
        <taxon>Lactobacillales</taxon>
        <taxon>Lactobacillaceae</taxon>
        <taxon>Levilactobacillus</taxon>
    </lineage>
</organism>
<dbReference type="GO" id="GO:0042937">
    <property type="term" value="F:tripeptide transmembrane transporter activity"/>
    <property type="evidence" value="ECO:0007669"/>
    <property type="project" value="UniProtKB-ARBA"/>
</dbReference>
<gene>
    <name evidence="13" type="ORF">DCM90_05350</name>
</gene>
<keyword evidence="4" id="KW-1003">Cell membrane</keyword>
<comment type="subcellular location">
    <subcellularLocation>
        <location evidence="1">Cell membrane</location>
        <topology evidence="1">Multi-pass membrane protein</topology>
    </subcellularLocation>
    <subcellularLocation>
        <location evidence="10">Membrane</location>
        <topology evidence="10">Multi-pass membrane protein</topology>
    </subcellularLocation>
</comment>
<evidence type="ECO:0000256" key="1">
    <source>
        <dbReference type="ARBA" id="ARBA00004651"/>
    </source>
</evidence>
<comment type="function">
    <text evidence="8">Proton-dependent uptake of di- or tri-peptides.</text>
</comment>
<feature type="transmembrane region" description="Helical" evidence="11">
    <location>
        <begin position="65"/>
        <end position="89"/>
    </location>
</feature>
<dbReference type="GO" id="GO:0015333">
    <property type="term" value="F:peptide:proton symporter activity"/>
    <property type="evidence" value="ECO:0007669"/>
    <property type="project" value="UniProtKB-ARBA"/>
</dbReference>
<evidence type="ECO:0000256" key="5">
    <source>
        <dbReference type="ARBA" id="ARBA00022692"/>
    </source>
</evidence>
<dbReference type="InterPro" id="IPR018456">
    <property type="entry name" value="PTR2_symporter_CS"/>
</dbReference>
<dbReference type="GO" id="GO:0035443">
    <property type="term" value="P:tripeptide transmembrane transport"/>
    <property type="evidence" value="ECO:0007669"/>
    <property type="project" value="UniProtKB-ARBA"/>
</dbReference>
<reference evidence="13 14" key="1">
    <citation type="journal article" date="2018" name="Int. J. Syst. Evol. Microbiol.">
        <title>Lactobacillus bambusae sp. nov., isolated from a traditional fermented Ma-bamboo shoots of Taiwan.</title>
        <authorList>
            <person name="Wang L.-T."/>
        </authorList>
    </citation>
    <scope>NUCLEOTIDE SEQUENCE [LARGE SCALE GENOMIC DNA]</scope>
    <source>
        <strain evidence="13 14">BS-W1</strain>
    </source>
</reference>
<dbReference type="PROSITE" id="PS01023">
    <property type="entry name" value="PTR2_2"/>
    <property type="match status" value="1"/>
</dbReference>
<dbReference type="Pfam" id="PF00854">
    <property type="entry name" value="PTR2"/>
    <property type="match status" value="1"/>
</dbReference>
<dbReference type="PANTHER" id="PTHR23517">
    <property type="entry name" value="RESISTANCE PROTEIN MDTM, PUTATIVE-RELATED-RELATED"/>
    <property type="match status" value="1"/>
</dbReference>
<evidence type="ECO:0000256" key="2">
    <source>
        <dbReference type="ARBA" id="ARBA00005982"/>
    </source>
</evidence>
<keyword evidence="7 11" id="KW-0472">Membrane</keyword>
<evidence type="ECO:0000256" key="10">
    <source>
        <dbReference type="RuleBase" id="RU003755"/>
    </source>
</evidence>
<accession>A0A2V1N216</accession>
<evidence type="ECO:0000313" key="14">
    <source>
        <dbReference type="Proteomes" id="UP000245080"/>
    </source>
</evidence>
<keyword evidence="14" id="KW-1185">Reference proteome</keyword>
<dbReference type="GO" id="GO:0071916">
    <property type="term" value="F:dipeptide transmembrane transporter activity"/>
    <property type="evidence" value="ECO:0007669"/>
    <property type="project" value="UniProtKB-ARBA"/>
</dbReference>
<evidence type="ECO:0000313" key="13">
    <source>
        <dbReference type="EMBL" id="PWG00356.1"/>
    </source>
</evidence>
<feature type="transmembrane region" description="Helical" evidence="11">
    <location>
        <begin position="35"/>
        <end position="53"/>
    </location>
</feature>
<feature type="transmembrane region" description="Helical" evidence="11">
    <location>
        <begin position="96"/>
        <end position="114"/>
    </location>
</feature>
<feature type="domain" description="Major facilitator superfamily (MFS) profile" evidence="12">
    <location>
        <begin position="29"/>
        <end position="490"/>
    </location>
</feature>
<dbReference type="InterPro" id="IPR005279">
    <property type="entry name" value="Dipep/tripep_permease"/>
</dbReference>
<evidence type="ECO:0000256" key="4">
    <source>
        <dbReference type="ARBA" id="ARBA00022475"/>
    </source>
</evidence>
<feature type="transmembrane region" description="Helical" evidence="11">
    <location>
        <begin position="259"/>
        <end position="278"/>
    </location>
</feature>
<dbReference type="Proteomes" id="UP000245080">
    <property type="component" value="Unassembled WGS sequence"/>
</dbReference>
<dbReference type="InterPro" id="IPR000109">
    <property type="entry name" value="POT_fam"/>
</dbReference>
<comment type="similarity">
    <text evidence="2 10">Belongs to the major facilitator superfamily. Proton-dependent oligopeptide transporter (POT/PTR) (TC 2.A.17) family.</text>
</comment>
<evidence type="ECO:0000256" key="3">
    <source>
        <dbReference type="ARBA" id="ARBA00022448"/>
    </source>
</evidence>
<dbReference type="AlphaFoldDB" id="A0A2V1N216"/>
<dbReference type="Gene3D" id="1.20.1250.20">
    <property type="entry name" value="MFS general substrate transporter like domains"/>
    <property type="match status" value="1"/>
</dbReference>